<protein>
    <submittedName>
        <fullName evidence="13">Variant surface glycoprotein</fullName>
    </submittedName>
</protein>
<feature type="chain" id="PRO_5012775773" evidence="11">
    <location>
        <begin position="35"/>
        <end position="542"/>
    </location>
</feature>
<evidence type="ECO:0000313" key="13">
    <source>
        <dbReference type="EMBL" id="ARB50636.1"/>
    </source>
</evidence>
<comment type="subcellular location">
    <subcellularLocation>
        <location evidence="2">Cell membrane</location>
        <topology evidence="2">Lipid-anchor</topology>
        <topology evidence="2">GPI-anchor</topology>
    </subcellularLocation>
</comment>
<dbReference type="VEuPathDB" id="TriTrypDB:Tb427_000483500"/>
<evidence type="ECO:0000256" key="7">
    <source>
        <dbReference type="ARBA" id="ARBA00023180"/>
    </source>
</evidence>
<name>A0A1V0FZ72_9TRYP</name>
<evidence type="ECO:0000256" key="1">
    <source>
        <dbReference type="ARBA" id="ARBA00002523"/>
    </source>
</evidence>
<keyword evidence="8" id="KW-0449">Lipoprotein</keyword>
<keyword evidence="9" id="KW-0175">Coiled coil</keyword>
<keyword evidence="4" id="KW-0336">GPI-anchor</keyword>
<feature type="signal peptide" evidence="11">
    <location>
        <begin position="1"/>
        <end position="34"/>
    </location>
</feature>
<evidence type="ECO:0000256" key="9">
    <source>
        <dbReference type="SAM" id="Coils"/>
    </source>
</evidence>
<dbReference type="GO" id="GO:0098552">
    <property type="term" value="C:side of membrane"/>
    <property type="evidence" value="ECO:0007669"/>
    <property type="project" value="UniProtKB-KW"/>
</dbReference>
<keyword evidence="6" id="KW-0472">Membrane</keyword>
<feature type="domain" description="Trypanosome variant surface glycoprotein B-type N-terminal" evidence="12">
    <location>
        <begin position="25"/>
        <end position="413"/>
    </location>
</feature>
<dbReference type="GO" id="GO:0005886">
    <property type="term" value="C:plasma membrane"/>
    <property type="evidence" value="ECO:0007669"/>
    <property type="project" value="UniProtKB-SubCell"/>
</dbReference>
<evidence type="ECO:0000256" key="6">
    <source>
        <dbReference type="ARBA" id="ARBA00023136"/>
    </source>
</evidence>
<feature type="region of interest" description="Disordered" evidence="10">
    <location>
        <begin position="224"/>
        <end position="244"/>
    </location>
</feature>
<evidence type="ECO:0000256" key="11">
    <source>
        <dbReference type="SAM" id="SignalP"/>
    </source>
</evidence>
<dbReference type="VEuPathDB" id="TriTrypDB:Tb1125.Tb11.v5.0313"/>
<accession>A0A1V0FZ72</accession>
<organism evidence="13">
    <name type="scientific">Trypanosoma brucei</name>
    <dbReference type="NCBI Taxonomy" id="5691"/>
    <lineage>
        <taxon>Eukaryota</taxon>
        <taxon>Discoba</taxon>
        <taxon>Euglenozoa</taxon>
        <taxon>Kinetoplastea</taxon>
        <taxon>Metakinetoplastina</taxon>
        <taxon>Trypanosomatida</taxon>
        <taxon>Trypanosomatidae</taxon>
        <taxon>Trypanosoma</taxon>
    </lineage>
</organism>
<dbReference type="InterPro" id="IPR025932">
    <property type="entry name" value="Trypano_VSG_B_N_dom"/>
</dbReference>
<dbReference type="VEuPathDB" id="TriTrypDB:Tb11.v5.1024"/>
<evidence type="ECO:0000256" key="5">
    <source>
        <dbReference type="ARBA" id="ARBA00022729"/>
    </source>
</evidence>
<sequence length="542" mass="57997">MQQRFQSGAGLSLEKPLLLAVALAIIFATQRTQTAKENAKEFKDLCKLYELLSAAILDPKLKKRSAADTLTFPSTRMTNIIEKIRKLNLTVLPSTVEKALRGQTPKGRGKKAKDNHEVVAYFGKNAKLAEIVTRIKTLTNDKKGPCKGGLKPPLLDTTANKLRRAVAHLVAKAEELETQQQFLARELQDMRKEALYHAFKALYGTTGLGKQTEQQMKPDETIPLPGEASKFPWDNSKTQTRTCGAGSRKTNIKWEVLATDMVCICVADGAAITEACPTTAAPSIEQFTGGSYQAKALAAYRALIAACPTTVSSDEIDKGPASISAAIANLFSNAGRNAIYKTGVPQQDGLVSKRRHYLGAYVIDTGNAATCDSNNASPFTTASKGVCIDYGDMLYKKDGIPWVVEAKEAEAAAQGIPALFRTVEQIVSEVSAIESKLENLLLIGDLSNLAIATGDTKQGRKQPAAEDQHKCKTAKNKTAEGCASVGCDNDDSTSECKPKAGTANTAAGNTAATRVNCSDFKDQTSRDAAVGPVPAEKAKFCG</sequence>
<proteinExistence type="predicted"/>
<evidence type="ECO:0000256" key="4">
    <source>
        <dbReference type="ARBA" id="ARBA00022622"/>
    </source>
</evidence>
<keyword evidence="3" id="KW-1003">Cell membrane</keyword>
<evidence type="ECO:0000256" key="2">
    <source>
        <dbReference type="ARBA" id="ARBA00004609"/>
    </source>
</evidence>
<keyword evidence="7" id="KW-0325">Glycoprotein</keyword>
<evidence type="ECO:0000256" key="8">
    <source>
        <dbReference type="ARBA" id="ARBA00023288"/>
    </source>
</evidence>
<keyword evidence="5 11" id="KW-0732">Signal</keyword>
<feature type="coiled-coil region" evidence="9">
    <location>
        <begin position="159"/>
        <end position="193"/>
    </location>
</feature>
<dbReference type="Pfam" id="PF13206">
    <property type="entry name" value="VSG_B"/>
    <property type="match status" value="1"/>
</dbReference>
<dbReference type="EMBL" id="KY404385">
    <property type="protein sequence ID" value="ARB50636.1"/>
    <property type="molecule type" value="Genomic_DNA"/>
</dbReference>
<evidence type="ECO:0000256" key="10">
    <source>
        <dbReference type="SAM" id="MobiDB-lite"/>
    </source>
</evidence>
<dbReference type="AlphaFoldDB" id="A0A1V0FZ72"/>
<reference evidence="13" key="1">
    <citation type="submission" date="2016-12" db="EMBL/GenBank/DDBJ databases">
        <title>Extending the VSGnome of Trypanosoma brucei strain TREU927.</title>
        <authorList>
            <person name="Cross G.A."/>
        </authorList>
    </citation>
    <scope>NUCLEOTIDE SEQUENCE</scope>
    <source>
        <strain evidence="13">Tb927.99.501</strain>
    </source>
</reference>
<comment type="function">
    <text evidence="1">VSG forms a coat on the surface of the parasite. The trypanosome evades the immune response of the host by expressing a series of antigenically distinct VSGs from an estimated 1000 VSG genes.</text>
</comment>
<evidence type="ECO:0000256" key="3">
    <source>
        <dbReference type="ARBA" id="ARBA00022475"/>
    </source>
</evidence>
<evidence type="ECO:0000259" key="12">
    <source>
        <dbReference type="Pfam" id="PF13206"/>
    </source>
</evidence>